<comment type="subcellular location">
    <subcellularLocation>
        <location evidence="1">Cytoplasm</location>
    </subcellularLocation>
</comment>
<protein>
    <recommendedName>
        <fullName evidence="8">Amino-acid N-acetyltransferase subunit Mak10</fullName>
    </recommendedName>
</protein>
<accession>A0A0C3DA85</accession>
<feature type="domain" description="NAA35-like TPR repeats" evidence="5">
    <location>
        <begin position="343"/>
        <end position="740"/>
    </location>
</feature>
<dbReference type="InterPro" id="IPR057983">
    <property type="entry name" value="NAA35-like_N"/>
</dbReference>
<dbReference type="InParanoid" id="A0A0C3DA85"/>
<dbReference type="Pfam" id="PF04112">
    <property type="entry name" value="Mak10"/>
    <property type="match status" value="1"/>
</dbReference>
<evidence type="ECO:0000256" key="1">
    <source>
        <dbReference type="ARBA" id="ARBA00004496"/>
    </source>
</evidence>
<dbReference type="FunCoup" id="A0A0C3DA85">
    <property type="interactions" value="605"/>
</dbReference>
<keyword evidence="7" id="KW-1185">Reference proteome</keyword>
<evidence type="ECO:0000256" key="2">
    <source>
        <dbReference type="ARBA" id="ARBA00006289"/>
    </source>
</evidence>
<name>A0A0C3DA85_OIDMZ</name>
<reference evidence="6 7" key="1">
    <citation type="submission" date="2014-04" db="EMBL/GenBank/DDBJ databases">
        <authorList>
            <consortium name="DOE Joint Genome Institute"/>
            <person name="Kuo A."/>
            <person name="Martino E."/>
            <person name="Perotto S."/>
            <person name="Kohler A."/>
            <person name="Nagy L.G."/>
            <person name="Floudas D."/>
            <person name="Copeland A."/>
            <person name="Barry K.W."/>
            <person name="Cichocki N."/>
            <person name="Veneault-Fourrey C."/>
            <person name="LaButti K."/>
            <person name="Lindquist E.A."/>
            <person name="Lipzen A."/>
            <person name="Lundell T."/>
            <person name="Morin E."/>
            <person name="Murat C."/>
            <person name="Sun H."/>
            <person name="Tunlid A."/>
            <person name="Henrissat B."/>
            <person name="Grigoriev I.V."/>
            <person name="Hibbett D.S."/>
            <person name="Martin F."/>
            <person name="Nordberg H.P."/>
            <person name="Cantor M.N."/>
            <person name="Hua S.X."/>
        </authorList>
    </citation>
    <scope>NUCLEOTIDE SEQUENCE [LARGE SCALE GENOMIC DNA]</scope>
    <source>
        <strain evidence="6 7">Zn</strain>
    </source>
</reference>
<feature type="domain" description="NAA35-like N-terminal" evidence="4">
    <location>
        <begin position="65"/>
        <end position="226"/>
    </location>
</feature>
<dbReference type="PANTHER" id="PTHR21373:SF0">
    <property type="entry name" value="N-ALPHA-ACETYLTRANSFERASE 35, NATC AUXILIARY SUBUNIT"/>
    <property type="match status" value="1"/>
</dbReference>
<evidence type="ECO:0000259" key="4">
    <source>
        <dbReference type="Pfam" id="PF04112"/>
    </source>
</evidence>
<evidence type="ECO:0000256" key="3">
    <source>
        <dbReference type="ARBA" id="ARBA00022490"/>
    </source>
</evidence>
<dbReference type="STRING" id="913774.A0A0C3DA85"/>
<sequence length="764" mass="86551">MESNGMPAIAQQVGGLNINDGPPKPGPFVAYELEPPPPPKINNKNLITMDVTEQFTSAAQKLELGELVKDPHFTLFESVGALEIMDSKMDSGHLEEGETMQDDYDFSKALLPEEIIGIIDQLLCHEMAWHMGYPLSQTIFTSLYIDRLLMPTPTSLEETYFDRSDSRLQKEPLTLQILRAYCLGLIKTCWFVNSRVRSEHFYEEEDFVTHTFNRSLLDRVGHEAILQLLDETVELLSGSDDIPREIKDALFSRLLFRARFLRIVEVAASRTAPGVKEMWTELQSSLPQIISSTNLGKPVPDSFSVKVQRKLASTVPPRPIVIVSQEGAFAHLERLCRDAAAALDVFEYYDSHSLFTFVSLFQARKPQPSVYVRTLLQHYLFGDMIILGTMSIRQVLDEDIANFVLPASKLLDRNNDEVEVPTDPRFIAAEKMEIFRSRAAGTYLDILRTMCQNRCRIRRTLCHTIVDWDNLQLDAEDLDQQLREFTQEEPILDRNISNEPIYAFPLSSWAYFYKLRQMEWIVQMGFELELYQPDELAAMYWYVQYLSRTRLRHLERIRTFVTRSTSTSASRLKDIGTAGGLECANAQAYNNLSTLEASANSAFADALSCLYTVLDRLGLLSKLPQPYSDDHMRYEVRMKPFLGIGLPELVPFPELTQLVTQSNENTLDILEFAAESTAAAKRALEGLAKLNAEQGFCRGSHGSWVVEVKNALKACILANITIVTVRRAVEAAGDEGKVKLKAEIPGPSARYHDWWIVPKVVPVP</sequence>
<comment type="similarity">
    <text evidence="2">Belongs to the MAK10 family.</text>
</comment>
<dbReference type="InterPro" id="IPR007244">
    <property type="entry name" value="Naa35_N"/>
</dbReference>
<dbReference type="Pfam" id="PF25789">
    <property type="entry name" value="TPR_NAA35"/>
    <property type="match status" value="1"/>
</dbReference>
<keyword evidence="3" id="KW-0963">Cytoplasm</keyword>
<dbReference type="HOGENOM" id="CLU_011757_0_0_1"/>
<dbReference type="PANTHER" id="PTHR21373">
    <property type="entry name" value="GLUCOSE REPRESSIBLE PROTEIN MAK10"/>
    <property type="match status" value="1"/>
</dbReference>
<evidence type="ECO:0000259" key="5">
    <source>
        <dbReference type="Pfam" id="PF25789"/>
    </source>
</evidence>
<dbReference type="InterPro" id="IPR057982">
    <property type="entry name" value="TPR_NAA35"/>
</dbReference>
<evidence type="ECO:0000313" key="7">
    <source>
        <dbReference type="Proteomes" id="UP000054321"/>
    </source>
</evidence>
<evidence type="ECO:0000313" key="6">
    <source>
        <dbReference type="EMBL" id="KIM98852.1"/>
    </source>
</evidence>
<dbReference type="OrthoDB" id="269405at2759"/>
<dbReference type="AlphaFoldDB" id="A0A0C3DA85"/>
<dbReference type="EMBL" id="KN832879">
    <property type="protein sequence ID" value="KIM98852.1"/>
    <property type="molecule type" value="Genomic_DNA"/>
</dbReference>
<dbReference type="Proteomes" id="UP000054321">
    <property type="component" value="Unassembled WGS sequence"/>
</dbReference>
<organism evidence="6 7">
    <name type="scientific">Oidiodendron maius (strain Zn)</name>
    <dbReference type="NCBI Taxonomy" id="913774"/>
    <lineage>
        <taxon>Eukaryota</taxon>
        <taxon>Fungi</taxon>
        <taxon>Dikarya</taxon>
        <taxon>Ascomycota</taxon>
        <taxon>Pezizomycotina</taxon>
        <taxon>Leotiomycetes</taxon>
        <taxon>Leotiomycetes incertae sedis</taxon>
        <taxon>Myxotrichaceae</taxon>
        <taxon>Oidiodendron</taxon>
    </lineage>
</organism>
<proteinExistence type="inferred from homology"/>
<gene>
    <name evidence="6" type="ORF">OIDMADRAFT_56032</name>
</gene>
<evidence type="ECO:0008006" key="8">
    <source>
        <dbReference type="Google" id="ProtNLM"/>
    </source>
</evidence>
<reference evidence="7" key="2">
    <citation type="submission" date="2015-01" db="EMBL/GenBank/DDBJ databases">
        <title>Evolutionary Origins and Diversification of the Mycorrhizal Mutualists.</title>
        <authorList>
            <consortium name="DOE Joint Genome Institute"/>
            <consortium name="Mycorrhizal Genomics Consortium"/>
            <person name="Kohler A."/>
            <person name="Kuo A."/>
            <person name="Nagy L.G."/>
            <person name="Floudas D."/>
            <person name="Copeland A."/>
            <person name="Barry K.W."/>
            <person name="Cichocki N."/>
            <person name="Veneault-Fourrey C."/>
            <person name="LaButti K."/>
            <person name="Lindquist E.A."/>
            <person name="Lipzen A."/>
            <person name="Lundell T."/>
            <person name="Morin E."/>
            <person name="Murat C."/>
            <person name="Riley R."/>
            <person name="Ohm R."/>
            <person name="Sun H."/>
            <person name="Tunlid A."/>
            <person name="Henrissat B."/>
            <person name="Grigoriev I.V."/>
            <person name="Hibbett D.S."/>
            <person name="Martin F."/>
        </authorList>
    </citation>
    <scope>NUCLEOTIDE SEQUENCE [LARGE SCALE GENOMIC DNA]</scope>
    <source>
        <strain evidence="7">Zn</strain>
    </source>
</reference>
<dbReference type="GO" id="GO:0031417">
    <property type="term" value="C:NatC complex"/>
    <property type="evidence" value="ECO:0007669"/>
    <property type="project" value="InterPro"/>
</dbReference>